<dbReference type="InterPro" id="IPR036689">
    <property type="entry name" value="ESAT-6-like_sf"/>
</dbReference>
<dbReference type="AlphaFoldDB" id="A0A4R7VMY7"/>
<protein>
    <recommendedName>
        <fullName evidence="4">PPE family protein</fullName>
    </recommendedName>
</protein>
<proteinExistence type="predicted"/>
<keyword evidence="3" id="KW-1185">Reference proteome</keyword>
<evidence type="ECO:0008006" key="4">
    <source>
        <dbReference type="Google" id="ProtNLM"/>
    </source>
</evidence>
<comment type="caution">
    <text evidence="2">The sequence shown here is derived from an EMBL/GenBank/DDBJ whole genome shotgun (WGS) entry which is preliminary data.</text>
</comment>
<accession>A0A4R7VMY7</accession>
<feature type="region of interest" description="Disordered" evidence="1">
    <location>
        <begin position="311"/>
        <end position="355"/>
    </location>
</feature>
<dbReference type="RefSeq" id="WP_133904208.1">
    <property type="nucleotide sequence ID" value="NZ_SOCP01000006.1"/>
</dbReference>
<reference evidence="2 3" key="1">
    <citation type="submission" date="2019-03" db="EMBL/GenBank/DDBJ databases">
        <title>Genomic Encyclopedia of Archaeal and Bacterial Type Strains, Phase II (KMG-II): from individual species to whole genera.</title>
        <authorList>
            <person name="Goeker M."/>
        </authorList>
    </citation>
    <scope>NUCLEOTIDE SEQUENCE [LARGE SCALE GENOMIC DNA]</scope>
    <source>
        <strain evidence="2 3">DSM 45499</strain>
    </source>
</reference>
<evidence type="ECO:0000313" key="2">
    <source>
        <dbReference type="EMBL" id="TDV51003.1"/>
    </source>
</evidence>
<gene>
    <name evidence="2" type="ORF">CLV71_106349</name>
</gene>
<organism evidence="2 3">
    <name type="scientific">Actinophytocola oryzae</name>
    <dbReference type="NCBI Taxonomy" id="502181"/>
    <lineage>
        <taxon>Bacteria</taxon>
        <taxon>Bacillati</taxon>
        <taxon>Actinomycetota</taxon>
        <taxon>Actinomycetes</taxon>
        <taxon>Pseudonocardiales</taxon>
        <taxon>Pseudonocardiaceae</taxon>
    </lineage>
</organism>
<evidence type="ECO:0000256" key="1">
    <source>
        <dbReference type="SAM" id="MobiDB-lite"/>
    </source>
</evidence>
<dbReference type="Proteomes" id="UP000294927">
    <property type="component" value="Unassembled WGS sequence"/>
</dbReference>
<sequence length="355" mass="37247">MAETHTGELSGITISEEMGYGEKVARGLPVVGGAVSAGLAMSAGDWRGATVGAAAFVQSCKDTVTGIATDPLGWLIGQGLNFLITVVQPLQDLIHFVSGDGPALANAAGNFNKIGQGLAEYGEKFVQTMQEQLKDWSGDAKAAAQARLERFATGIGGTAGQSGDIAQLLQVSSMVMTVIEEFIKALLTEFVEWLVLIWIPAIAAAAPTFGGSIATAWTGTFAKGATTTAKATKQVSKLQKVLNMLKDLLAKLQTLMGKTKDFFKQAGTASRTLGETVRMQSKLGARERGGKLLDDFDAVRTFPGRLGEVGSGSLKSQYADPSKVARNGNNAWKVGEYGSTGDDESVEDSSEDLTI</sequence>
<dbReference type="Gene3D" id="1.20.1170.10">
    <property type="match status" value="1"/>
</dbReference>
<evidence type="ECO:0000313" key="3">
    <source>
        <dbReference type="Proteomes" id="UP000294927"/>
    </source>
</evidence>
<dbReference type="EMBL" id="SOCP01000006">
    <property type="protein sequence ID" value="TDV51003.1"/>
    <property type="molecule type" value="Genomic_DNA"/>
</dbReference>
<name>A0A4R7VMY7_9PSEU</name>
<dbReference type="SUPFAM" id="SSF140453">
    <property type="entry name" value="EsxAB dimer-like"/>
    <property type="match status" value="1"/>
</dbReference>
<dbReference type="OrthoDB" id="5180306at2"/>
<feature type="compositionally biased region" description="Acidic residues" evidence="1">
    <location>
        <begin position="341"/>
        <end position="355"/>
    </location>
</feature>